<gene>
    <name evidence="1" type="ORF">CNN82_15420</name>
</gene>
<protein>
    <recommendedName>
        <fullName evidence="3">DUF3829 domain-containing protein</fullName>
    </recommendedName>
</protein>
<proteinExistence type="predicted"/>
<reference evidence="1 2" key="1">
    <citation type="submission" date="2017-09" db="EMBL/GenBank/DDBJ databases">
        <title>Complete Genome sequence of Lysobacter capsici KNU-15.</title>
        <authorList>
            <person name="Kim M.-C."/>
            <person name="Yi H."/>
            <person name="Lee D.-W."/>
            <person name="Shin J.-H."/>
        </authorList>
    </citation>
    <scope>NUCLEOTIDE SEQUENCE [LARGE SCALE GENOMIC DNA]</scope>
    <source>
        <strain evidence="1 2">KNU-15</strain>
    </source>
</reference>
<dbReference type="AlphaFoldDB" id="A0AB33EEZ9"/>
<evidence type="ECO:0000313" key="1">
    <source>
        <dbReference type="EMBL" id="ATE77752.1"/>
    </source>
</evidence>
<organism evidence="1 2">
    <name type="scientific">Pseudomonas frederiksbergensis</name>
    <dbReference type="NCBI Taxonomy" id="104087"/>
    <lineage>
        <taxon>Bacteria</taxon>
        <taxon>Pseudomonadati</taxon>
        <taxon>Pseudomonadota</taxon>
        <taxon>Gammaproteobacteria</taxon>
        <taxon>Pseudomonadales</taxon>
        <taxon>Pseudomonadaceae</taxon>
        <taxon>Pseudomonas</taxon>
    </lineage>
</organism>
<evidence type="ECO:0000313" key="2">
    <source>
        <dbReference type="Proteomes" id="UP000218385"/>
    </source>
</evidence>
<evidence type="ECO:0008006" key="3">
    <source>
        <dbReference type="Google" id="ProtNLM"/>
    </source>
</evidence>
<dbReference type="Proteomes" id="UP000218385">
    <property type="component" value="Chromosome"/>
</dbReference>
<sequence>MGLLWRAGICQLHRGATDARCFEPCRLARNAAHQAPQGSATRLGTRTVDCSDDWGHWSDAPVLHRCQKSVDGAGSRIATFSQTQLQWPPRQSSGMPDRPHPGAMVWAIRRAGGATMNKRVKAIAITAVLTITFLGMLREHQSTLLTPIQRWIHQPDLAEREKSIALRPLISCLNSVDGRWRHAYTNYLKRDRPVDPTLKKRFPEDFDQMVSVREQLNYPSVHDAYGCRLNTLQKDNLQKSAPELLALQNRFETTLTAANEAARSFDFFNSKPLYSVSPADKAERDNLFIPLVNDYLNASDQLRRELDAEDLGLRKVQLEQLKTRDQLKYAHILTYMLEARTLMLKLDNGVRDRTFTASDLSDATLPLQQAWDDGSRYMQANSATSNADYPENIWNYVRSPGKHYLDAVNKLHDDWAAKASPQQLSDDFERIGRRYDQLIEVYNDRVNSLL</sequence>
<accession>A0AB33EEZ9</accession>
<dbReference type="EMBL" id="CP023466">
    <property type="protein sequence ID" value="ATE77752.1"/>
    <property type="molecule type" value="Genomic_DNA"/>
</dbReference>
<name>A0AB33EEZ9_9PSED</name>